<feature type="transmembrane region" description="Helical" evidence="6">
    <location>
        <begin position="99"/>
        <end position="120"/>
    </location>
</feature>
<evidence type="ECO:0000256" key="1">
    <source>
        <dbReference type="ARBA" id="ARBA00004141"/>
    </source>
</evidence>
<feature type="transmembrane region" description="Helical" evidence="6">
    <location>
        <begin position="72"/>
        <end position="93"/>
    </location>
</feature>
<evidence type="ECO:0000256" key="5">
    <source>
        <dbReference type="ARBA" id="ARBA00023136"/>
    </source>
</evidence>
<dbReference type="PANTHER" id="PTHR43461:SF1">
    <property type="entry name" value="TRANSMEMBRANE PROTEIN 256"/>
    <property type="match status" value="1"/>
</dbReference>
<accession>A0ABQ3B8U1</accession>
<comment type="similarity">
    <text evidence="2">Belongs to the UPF0382 family.</text>
</comment>
<comment type="subcellular location">
    <subcellularLocation>
        <location evidence="1">Membrane</location>
        <topology evidence="1">Multi-pass membrane protein</topology>
    </subcellularLocation>
</comment>
<evidence type="ECO:0000256" key="2">
    <source>
        <dbReference type="ARBA" id="ARBA00009694"/>
    </source>
</evidence>
<feature type="chain" id="PRO_5046697515" evidence="7">
    <location>
        <begin position="24"/>
        <end position="122"/>
    </location>
</feature>
<keyword evidence="3 6" id="KW-0812">Transmembrane</keyword>
<keyword evidence="7" id="KW-0732">Signal</keyword>
<feature type="transmembrane region" description="Helical" evidence="6">
    <location>
        <begin position="36"/>
        <end position="60"/>
    </location>
</feature>
<dbReference type="PANTHER" id="PTHR43461">
    <property type="entry name" value="TRANSMEMBRANE PROTEIN 256"/>
    <property type="match status" value="1"/>
</dbReference>
<sequence length="122" mass="13033">MQRLFLSFAAVSGFISVCLGAFAAHGLKHQISPESFAIWQTGVQYQMYHALALLLVGLLYQSPASKALKLSGLAFILGSFLFSGSLYAIALGAPKMLGIITPMGGLSFLAGWLALFVHAVRR</sequence>
<keyword evidence="4 6" id="KW-1133">Transmembrane helix</keyword>
<evidence type="ECO:0000313" key="9">
    <source>
        <dbReference type="Proteomes" id="UP000619761"/>
    </source>
</evidence>
<gene>
    <name evidence="8" type="ORF">GCM10011613_32310</name>
</gene>
<keyword evidence="9" id="KW-1185">Reference proteome</keyword>
<protein>
    <submittedName>
        <fullName evidence="8">DUF423 domain-containing protein</fullName>
    </submittedName>
</protein>
<evidence type="ECO:0000256" key="6">
    <source>
        <dbReference type="SAM" id="Phobius"/>
    </source>
</evidence>
<evidence type="ECO:0000256" key="7">
    <source>
        <dbReference type="SAM" id="SignalP"/>
    </source>
</evidence>
<evidence type="ECO:0000256" key="4">
    <source>
        <dbReference type="ARBA" id="ARBA00022989"/>
    </source>
</evidence>
<evidence type="ECO:0000256" key="3">
    <source>
        <dbReference type="ARBA" id="ARBA00022692"/>
    </source>
</evidence>
<dbReference type="Pfam" id="PF04241">
    <property type="entry name" value="DUF423"/>
    <property type="match status" value="1"/>
</dbReference>
<dbReference type="RefSeq" id="WP_189420464.1">
    <property type="nucleotide sequence ID" value="NZ_BMYZ01000003.1"/>
</dbReference>
<comment type="caution">
    <text evidence="8">The sequence shown here is derived from an EMBL/GenBank/DDBJ whole genome shotgun (WGS) entry which is preliminary data.</text>
</comment>
<dbReference type="EMBL" id="BMYZ01000003">
    <property type="protein sequence ID" value="GGY84808.1"/>
    <property type="molecule type" value="Genomic_DNA"/>
</dbReference>
<dbReference type="Proteomes" id="UP000619761">
    <property type="component" value="Unassembled WGS sequence"/>
</dbReference>
<name>A0ABQ3B8U1_9GAMM</name>
<dbReference type="InterPro" id="IPR006696">
    <property type="entry name" value="DUF423"/>
</dbReference>
<organism evidence="8 9">
    <name type="scientific">Cellvibrio zantedeschiae</name>
    <dbReference type="NCBI Taxonomy" id="1237077"/>
    <lineage>
        <taxon>Bacteria</taxon>
        <taxon>Pseudomonadati</taxon>
        <taxon>Pseudomonadota</taxon>
        <taxon>Gammaproteobacteria</taxon>
        <taxon>Cellvibrionales</taxon>
        <taxon>Cellvibrionaceae</taxon>
        <taxon>Cellvibrio</taxon>
    </lineage>
</organism>
<evidence type="ECO:0000313" key="8">
    <source>
        <dbReference type="EMBL" id="GGY84808.1"/>
    </source>
</evidence>
<keyword evidence="5 6" id="KW-0472">Membrane</keyword>
<proteinExistence type="inferred from homology"/>
<reference evidence="9" key="1">
    <citation type="journal article" date="2019" name="Int. J. Syst. Evol. Microbiol.">
        <title>The Global Catalogue of Microorganisms (GCM) 10K type strain sequencing project: providing services to taxonomists for standard genome sequencing and annotation.</title>
        <authorList>
            <consortium name="The Broad Institute Genomics Platform"/>
            <consortium name="The Broad Institute Genome Sequencing Center for Infectious Disease"/>
            <person name="Wu L."/>
            <person name="Ma J."/>
        </authorList>
    </citation>
    <scope>NUCLEOTIDE SEQUENCE [LARGE SCALE GENOMIC DNA]</scope>
    <source>
        <strain evidence="9">KCTC 32239</strain>
    </source>
</reference>
<feature type="signal peptide" evidence="7">
    <location>
        <begin position="1"/>
        <end position="23"/>
    </location>
</feature>